<dbReference type="PROSITE" id="PS50885">
    <property type="entry name" value="HAMP"/>
    <property type="match status" value="1"/>
</dbReference>
<dbReference type="CDD" id="cd06225">
    <property type="entry name" value="HAMP"/>
    <property type="match status" value="1"/>
</dbReference>
<dbReference type="AlphaFoldDB" id="A0A285IN59"/>
<dbReference type="EMBL" id="OBEB01000002">
    <property type="protein sequence ID" value="SNY49429.1"/>
    <property type="molecule type" value="Genomic_DNA"/>
</dbReference>
<dbReference type="Pfam" id="PF00015">
    <property type="entry name" value="MCPsignal"/>
    <property type="match status" value="1"/>
</dbReference>
<feature type="domain" description="Methyl-accepting transducer" evidence="14">
    <location>
        <begin position="364"/>
        <end position="600"/>
    </location>
</feature>
<name>A0A285IN59_9GAMM</name>
<dbReference type="InterPro" id="IPR033479">
    <property type="entry name" value="dCache_1"/>
</dbReference>
<evidence type="ECO:0000256" key="12">
    <source>
        <dbReference type="SAM" id="Coils"/>
    </source>
</evidence>
<evidence type="ECO:0000256" key="4">
    <source>
        <dbReference type="ARBA" id="ARBA00022500"/>
    </source>
</evidence>
<dbReference type="GO" id="GO:0005886">
    <property type="term" value="C:plasma membrane"/>
    <property type="evidence" value="ECO:0007669"/>
    <property type="project" value="UniProtKB-SubCell"/>
</dbReference>
<keyword evidence="18" id="KW-1185">Reference proteome</keyword>
<keyword evidence="9 11" id="KW-0807">Transducer</keyword>
<dbReference type="InterPro" id="IPR004089">
    <property type="entry name" value="MCPsignal_dom"/>
</dbReference>
<reference evidence="18" key="1">
    <citation type="submission" date="2017-09" db="EMBL/GenBank/DDBJ databases">
        <authorList>
            <person name="Varghese N."/>
            <person name="Submissions S."/>
        </authorList>
    </citation>
    <scope>NUCLEOTIDE SEQUENCE [LARGE SCALE GENOMIC DNA]</scope>
    <source>
        <strain evidence="18">CGMCC 1.12461</strain>
    </source>
</reference>
<evidence type="ECO:0000259" key="15">
    <source>
        <dbReference type="PROSITE" id="PS50192"/>
    </source>
</evidence>
<dbReference type="PANTHER" id="PTHR32089:SF39">
    <property type="entry name" value="METHYL-ACCEPTING CHEMOTAXIS PROTEIN HLYB"/>
    <property type="match status" value="1"/>
</dbReference>
<organism evidence="17 18">
    <name type="scientific">Arsukibacterium tuosuense</name>
    <dbReference type="NCBI Taxonomy" id="1323745"/>
    <lineage>
        <taxon>Bacteria</taxon>
        <taxon>Pseudomonadati</taxon>
        <taxon>Pseudomonadota</taxon>
        <taxon>Gammaproteobacteria</taxon>
        <taxon>Chromatiales</taxon>
        <taxon>Chromatiaceae</taxon>
        <taxon>Arsukibacterium</taxon>
    </lineage>
</organism>
<evidence type="ECO:0000313" key="17">
    <source>
        <dbReference type="EMBL" id="SNY49429.1"/>
    </source>
</evidence>
<keyword evidence="3" id="KW-0488">Methylation</keyword>
<dbReference type="OrthoDB" id="9781845at2"/>
<evidence type="ECO:0000256" key="1">
    <source>
        <dbReference type="ARBA" id="ARBA00004429"/>
    </source>
</evidence>
<dbReference type="PROSITE" id="PS50111">
    <property type="entry name" value="CHEMOTAXIS_TRANSDUC_2"/>
    <property type="match status" value="1"/>
</dbReference>
<evidence type="ECO:0000256" key="10">
    <source>
        <dbReference type="ARBA" id="ARBA00029447"/>
    </source>
</evidence>
<dbReference type="Proteomes" id="UP000219353">
    <property type="component" value="Unassembled WGS sequence"/>
</dbReference>
<feature type="domain" description="HAMP" evidence="16">
    <location>
        <begin position="305"/>
        <end position="359"/>
    </location>
</feature>
<dbReference type="Pfam" id="PF00672">
    <property type="entry name" value="HAMP"/>
    <property type="match status" value="1"/>
</dbReference>
<dbReference type="PANTHER" id="PTHR32089">
    <property type="entry name" value="METHYL-ACCEPTING CHEMOTAXIS PROTEIN MCPB"/>
    <property type="match status" value="1"/>
</dbReference>
<protein>
    <submittedName>
        <fullName evidence="17">Methyl-accepting chemotaxis sensory transducer with Cache sensor</fullName>
    </submittedName>
</protein>
<dbReference type="Gene3D" id="3.30.450.20">
    <property type="entry name" value="PAS domain"/>
    <property type="match status" value="1"/>
</dbReference>
<keyword evidence="8 13" id="KW-0472">Membrane</keyword>
<feature type="transmembrane region" description="Helical" evidence="13">
    <location>
        <begin position="251"/>
        <end position="272"/>
    </location>
</feature>
<keyword evidence="7 13" id="KW-1133">Transmembrane helix</keyword>
<dbReference type="PROSITE" id="PS50192">
    <property type="entry name" value="T_SNARE"/>
    <property type="match status" value="1"/>
</dbReference>
<dbReference type="FunFam" id="1.10.287.950:FF:000001">
    <property type="entry name" value="Methyl-accepting chemotaxis sensory transducer"/>
    <property type="match status" value="1"/>
</dbReference>
<evidence type="ECO:0000256" key="11">
    <source>
        <dbReference type="PROSITE-ProRule" id="PRU00284"/>
    </source>
</evidence>
<evidence type="ECO:0000256" key="2">
    <source>
        <dbReference type="ARBA" id="ARBA00022475"/>
    </source>
</evidence>
<evidence type="ECO:0000313" key="18">
    <source>
        <dbReference type="Proteomes" id="UP000219353"/>
    </source>
</evidence>
<dbReference type="RefSeq" id="WP_097110682.1">
    <property type="nucleotide sequence ID" value="NZ_OBEB01000002.1"/>
</dbReference>
<accession>A0A285IN59</accession>
<dbReference type="SMART" id="SM00283">
    <property type="entry name" value="MA"/>
    <property type="match status" value="1"/>
</dbReference>
<evidence type="ECO:0000256" key="9">
    <source>
        <dbReference type="ARBA" id="ARBA00023224"/>
    </source>
</evidence>
<keyword evidence="4" id="KW-0145">Chemotaxis</keyword>
<evidence type="ECO:0000256" key="8">
    <source>
        <dbReference type="ARBA" id="ARBA00023136"/>
    </source>
</evidence>
<evidence type="ECO:0000256" key="3">
    <source>
        <dbReference type="ARBA" id="ARBA00022481"/>
    </source>
</evidence>
<keyword evidence="2" id="KW-1003">Cell membrane</keyword>
<dbReference type="SMART" id="SM00304">
    <property type="entry name" value="HAMP"/>
    <property type="match status" value="1"/>
</dbReference>
<dbReference type="CDD" id="cd11386">
    <property type="entry name" value="MCP_signal"/>
    <property type="match status" value="1"/>
</dbReference>
<comment type="subcellular location">
    <subcellularLocation>
        <location evidence="1">Cell inner membrane</location>
        <topology evidence="1">Multi-pass membrane protein</topology>
    </subcellularLocation>
</comment>
<dbReference type="SUPFAM" id="SSF58104">
    <property type="entry name" value="Methyl-accepting chemotaxis protein (MCP) signaling domain"/>
    <property type="match status" value="1"/>
</dbReference>
<keyword evidence="6 13" id="KW-0812">Transmembrane</keyword>
<evidence type="ECO:0000256" key="7">
    <source>
        <dbReference type="ARBA" id="ARBA00022989"/>
    </source>
</evidence>
<feature type="coiled-coil region" evidence="12">
    <location>
        <begin position="564"/>
        <end position="633"/>
    </location>
</feature>
<keyword evidence="12" id="KW-0175">Coiled coil</keyword>
<dbReference type="InterPro" id="IPR000727">
    <property type="entry name" value="T_SNARE_dom"/>
</dbReference>
<proteinExistence type="inferred from homology"/>
<evidence type="ECO:0000259" key="14">
    <source>
        <dbReference type="PROSITE" id="PS50111"/>
    </source>
</evidence>
<feature type="transmembrane region" description="Helical" evidence="13">
    <location>
        <begin position="284"/>
        <end position="304"/>
    </location>
</feature>
<dbReference type="Gene3D" id="1.10.287.950">
    <property type="entry name" value="Methyl-accepting chemotaxis protein"/>
    <property type="match status" value="1"/>
</dbReference>
<dbReference type="InterPro" id="IPR003660">
    <property type="entry name" value="HAMP_dom"/>
</dbReference>
<dbReference type="CDD" id="cd12912">
    <property type="entry name" value="PDC2_MCP_like"/>
    <property type="match status" value="1"/>
</dbReference>
<sequence length="636" mass="69121">MFSAFNKMPVKQQFVLVLVLLILLSSVLSGVLAYRQSKQLVLERMLQHEMPAVVRQVSQTLEAQISQMTTATQQLAENPYILRWAEQGFATEGEQLLLQQINKVKQQLGLDAASWADRQSGRYWKYDGFLRVLNQQQDGWFFAFRDSGAATNVSLYTEPDGQVLMFVNYQQLNGRGLSGIAVSLDQMVDLLKSIRIAESGLAYLADSDGNIAIHPESSMIGKQTMAELYGNEVASRLAEDTRLRTEITDDLLLVSVPVAGTIWSVVAQVPLAEVLAPVKQLRTTLIITGLVATLLAGLLAWWLASSLTRRLHSVAETLADIGEGEGDLRQRLPADGALEVRQIGSGFNNFVAKIHGLITQLHQQSEQLQQSATQVNDSASHNRDLAQEQRDRLNGIATAIEELTATIGSVAGNAAKAADTAAHTNDNASRGLTVITDTSQSLQQLTREVDHIAAVVSTLAQNSDKIGGILNVIRSISEQTNLLALNAAIEAARAGEHGRGFAVVADEVRQLAQRAASATDEIQQMINQLQTESQVAVSAAEQGKQQASRSAQAMLEATAELQHIVDGIRELDQLNRQVATATDEQAAVVKQLGQSVHSVTQLVDDSTGSATKLADFSVRLRQLSAELNRLIDRFIV</sequence>
<comment type="similarity">
    <text evidence="10">Belongs to the methyl-accepting chemotaxis (MCP) protein family.</text>
</comment>
<evidence type="ECO:0000259" key="16">
    <source>
        <dbReference type="PROSITE" id="PS50885"/>
    </source>
</evidence>
<evidence type="ECO:0000256" key="6">
    <source>
        <dbReference type="ARBA" id="ARBA00022692"/>
    </source>
</evidence>
<dbReference type="GO" id="GO:0006935">
    <property type="term" value="P:chemotaxis"/>
    <property type="evidence" value="ECO:0007669"/>
    <property type="project" value="UniProtKB-KW"/>
</dbReference>
<dbReference type="GO" id="GO:0007165">
    <property type="term" value="P:signal transduction"/>
    <property type="evidence" value="ECO:0007669"/>
    <property type="project" value="UniProtKB-KW"/>
</dbReference>
<dbReference type="Pfam" id="PF02743">
    <property type="entry name" value="dCache_1"/>
    <property type="match status" value="1"/>
</dbReference>
<evidence type="ECO:0000256" key="5">
    <source>
        <dbReference type="ARBA" id="ARBA00022519"/>
    </source>
</evidence>
<evidence type="ECO:0000256" key="13">
    <source>
        <dbReference type="SAM" id="Phobius"/>
    </source>
</evidence>
<keyword evidence="5" id="KW-0997">Cell inner membrane</keyword>
<gene>
    <name evidence="17" type="ORF">SAMN06297280_1410</name>
</gene>
<feature type="domain" description="T-SNARE coiled-coil homology" evidence="15">
    <location>
        <begin position="551"/>
        <end position="613"/>
    </location>
</feature>